<comment type="caution">
    <text evidence="2">The sequence shown here is derived from an EMBL/GenBank/DDBJ whole genome shotgun (WGS) entry which is preliminary data.</text>
</comment>
<dbReference type="AlphaFoldDB" id="A0A5S4G2A4"/>
<dbReference type="OrthoDB" id="3424624at2"/>
<dbReference type="Proteomes" id="UP000306628">
    <property type="component" value="Unassembled WGS sequence"/>
</dbReference>
<protein>
    <submittedName>
        <fullName evidence="2">Uncharacterized protein</fullName>
    </submittedName>
</protein>
<keyword evidence="3" id="KW-1185">Reference proteome</keyword>
<organism evidence="2 3">
    <name type="scientific">Nonomuraea zeae</name>
    <dbReference type="NCBI Taxonomy" id="1642303"/>
    <lineage>
        <taxon>Bacteria</taxon>
        <taxon>Bacillati</taxon>
        <taxon>Actinomycetota</taxon>
        <taxon>Actinomycetes</taxon>
        <taxon>Streptosporangiales</taxon>
        <taxon>Streptosporangiaceae</taxon>
        <taxon>Nonomuraea</taxon>
    </lineage>
</organism>
<keyword evidence="1" id="KW-0472">Membrane</keyword>
<feature type="transmembrane region" description="Helical" evidence="1">
    <location>
        <begin position="59"/>
        <end position="79"/>
    </location>
</feature>
<dbReference type="EMBL" id="VCKX01000177">
    <property type="protein sequence ID" value="TMR27123.1"/>
    <property type="molecule type" value="Genomic_DNA"/>
</dbReference>
<sequence length="110" mass="11218">MLVGGLVLVIAGRAVLELFTSDPGVVVVALLPLVVAYSLVNGGGIVMSAGMVALRRSTWTLGSVIVGHGLLALAMFPVAGEWGLTGLWTALTAGSALILVVQLSGFHRHS</sequence>
<keyword evidence="1" id="KW-1133">Transmembrane helix</keyword>
<feature type="transmembrane region" description="Helical" evidence="1">
    <location>
        <begin position="85"/>
        <end position="106"/>
    </location>
</feature>
<keyword evidence="1" id="KW-0812">Transmembrane</keyword>
<accession>A0A5S4G2A4</accession>
<evidence type="ECO:0000313" key="2">
    <source>
        <dbReference type="EMBL" id="TMR27123.1"/>
    </source>
</evidence>
<dbReference type="RefSeq" id="WP_138695093.1">
    <property type="nucleotide sequence ID" value="NZ_JBHSAZ010000043.1"/>
</dbReference>
<proteinExistence type="predicted"/>
<name>A0A5S4G2A4_9ACTN</name>
<evidence type="ECO:0000256" key="1">
    <source>
        <dbReference type="SAM" id="Phobius"/>
    </source>
</evidence>
<gene>
    <name evidence="2" type="ORF">ETD85_40290</name>
</gene>
<feature type="transmembrane region" description="Helical" evidence="1">
    <location>
        <begin position="24"/>
        <end position="47"/>
    </location>
</feature>
<reference evidence="2 3" key="1">
    <citation type="submission" date="2019-05" db="EMBL/GenBank/DDBJ databases">
        <title>Draft genome sequence of Nonomuraea zeae DSM 100528.</title>
        <authorList>
            <person name="Saricaoglu S."/>
            <person name="Isik K."/>
        </authorList>
    </citation>
    <scope>NUCLEOTIDE SEQUENCE [LARGE SCALE GENOMIC DNA]</scope>
    <source>
        <strain evidence="2 3">DSM 100528</strain>
    </source>
</reference>
<evidence type="ECO:0000313" key="3">
    <source>
        <dbReference type="Proteomes" id="UP000306628"/>
    </source>
</evidence>